<evidence type="ECO:0000313" key="10">
    <source>
        <dbReference type="EMBL" id="GGE22461.1"/>
    </source>
</evidence>
<evidence type="ECO:0000256" key="6">
    <source>
        <dbReference type="ARBA" id="ARBA00023136"/>
    </source>
</evidence>
<feature type="transmembrane region" description="Helical" evidence="9">
    <location>
        <begin position="25"/>
        <end position="45"/>
    </location>
</feature>
<proteinExistence type="inferred from homology"/>
<dbReference type="GO" id="GO:0005886">
    <property type="term" value="C:plasma membrane"/>
    <property type="evidence" value="ECO:0007669"/>
    <property type="project" value="UniProtKB-SubCell"/>
</dbReference>
<dbReference type="EMBL" id="BMFJ01000001">
    <property type="protein sequence ID" value="GGE22461.1"/>
    <property type="molecule type" value="Genomic_DNA"/>
</dbReference>
<evidence type="ECO:0000313" key="11">
    <source>
        <dbReference type="Proteomes" id="UP000612855"/>
    </source>
</evidence>
<dbReference type="GO" id="GO:0022857">
    <property type="term" value="F:transmembrane transporter activity"/>
    <property type="evidence" value="ECO:0007669"/>
    <property type="project" value="InterPro"/>
</dbReference>
<comment type="similarity">
    <text evidence="2 7">Belongs to the ExbD/TolR family.</text>
</comment>
<evidence type="ECO:0000256" key="2">
    <source>
        <dbReference type="ARBA" id="ARBA00005811"/>
    </source>
</evidence>
<dbReference type="InterPro" id="IPR003400">
    <property type="entry name" value="ExbD"/>
</dbReference>
<evidence type="ECO:0000256" key="4">
    <source>
        <dbReference type="ARBA" id="ARBA00022692"/>
    </source>
</evidence>
<evidence type="ECO:0000256" key="9">
    <source>
        <dbReference type="SAM" id="Phobius"/>
    </source>
</evidence>
<evidence type="ECO:0000256" key="3">
    <source>
        <dbReference type="ARBA" id="ARBA00022475"/>
    </source>
</evidence>
<keyword evidence="7" id="KW-0813">Transport</keyword>
<protein>
    <recommendedName>
        <fullName evidence="12">Biopolymer transporter ExbD</fullName>
    </recommendedName>
</protein>
<keyword evidence="11" id="KW-1185">Reference proteome</keyword>
<keyword evidence="3" id="KW-1003">Cell membrane</keyword>
<reference evidence="11" key="1">
    <citation type="journal article" date="2019" name="Int. J. Syst. Evol. Microbiol.">
        <title>The Global Catalogue of Microorganisms (GCM) 10K type strain sequencing project: providing services to taxonomists for standard genome sequencing and annotation.</title>
        <authorList>
            <consortium name="The Broad Institute Genomics Platform"/>
            <consortium name="The Broad Institute Genome Sequencing Center for Infectious Disease"/>
            <person name="Wu L."/>
            <person name="Ma J."/>
        </authorList>
    </citation>
    <scope>NUCLEOTIDE SEQUENCE [LARGE SCALE GENOMIC DNA]</scope>
    <source>
        <strain evidence="11">CGMCC 1.12664</strain>
    </source>
</reference>
<evidence type="ECO:0000256" key="1">
    <source>
        <dbReference type="ARBA" id="ARBA00004162"/>
    </source>
</evidence>
<sequence>MSGLGSALPERKRSYRFALTPLADAMFQLLIFFMLSTSLTPYSLITLRTASEPAAENSGVAGSGDAPASQPAQRGGRVTLWTLGSGTVTTGGQTYETDQLPDLAEALGSQDDPGAVVLIIGTEARVQDVATAMQALRGADVTNVQITNGGG</sequence>
<keyword evidence="6 9" id="KW-0472">Membrane</keyword>
<gene>
    <name evidence="10" type="ORF">GCM10011360_08710</name>
</gene>
<dbReference type="Proteomes" id="UP000612855">
    <property type="component" value="Unassembled WGS sequence"/>
</dbReference>
<keyword evidence="5 9" id="KW-1133">Transmembrane helix</keyword>
<organism evidence="10 11">
    <name type="scientific">Primorskyibacter flagellatus</name>
    <dbReference type="NCBI Taxonomy" id="1387277"/>
    <lineage>
        <taxon>Bacteria</taxon>
        <taxon>Pseudomonadati</taxon>
        <taxon>Pseudomonadota</taxon>
        <taxon>Alphaproteobacteria</taxon>
        <taxon>Rhodobacterales</taxon>
        <taxon>Roseobacteraceae</taxon>
        <taxon>Primorskyibacter</taxon>
    </lineage>
</organism>
<evidence type="ECO:0000256" key="8">
    <source>
        <dbReference type="SAM" id="MobiDB-lite"/>
    </source>
</evidence>
<keyword evidence="4 7" id="KW-0812">Transmembrane</keyword>
<comment type="caution">
    <text evidence="10">The sequence shown here is derived from an EMBL/GenBank/DDBJ whole genome shotgun (WGS) entry which is preliminary data.</text>
</comment>
<accession>A0A917A1Q7</accession>
<dbReference type="Pfam" id="PF02472">
    <property type="entry name" value="ExbD"/>
    <property type="match status" value="1"/>
</dbReference>
<dbReference type="GO" id="GO:0015031">
    <property type="term" value="P:protein transport"/>
    <property type="evidence" value="ECO:0007669"/>
    <property type="project" value="UniProtKB-KW"/>
</dbReference>
<evidence type="ECO:0008006" key="12">
    <source>
        <dbReference type="Google" id="ProtNLM"/>
    </source>
</evidence>
<dbReference type="RefSeq" id="WP_188476446.1">
    <property type="nucleotide sequence ID" value="NZ_BMFJ01000001.1"/>
</dbReference>
<dbReference type="AlphaFoldDB" id="A0A917A1Q7"/>
<comment type="subcellular location">
    <subcellularLocation>
        <location evidence="1">Cell membrane</location>
        <topology evidence="1">Single-pass membrane protein</topology>
    </subcellularLocation>
    <subcellularLocation>
        <location evidence="7">Cell membrane</location>
        <topology evidence="7">Single-pass type II membrane protein</topology>
    </subcellularLocation>
</comment>
<evidence type="ECO:0000256" key="7">
    <source>
        <dbReference type="RuleBase" id="RU003879"/>
    </source>
</evidence>
<feature type="region of interest" description="Disordered" evidence="8">
    <location>
        <begin position="54"/>
        <end position="75"/>
    </location>
</feature>
<name>A0A917A1Q7_9RHOB</name>
<evidence type="ECO:0000256" key="5">
    <source>
        <dbReference type="ARBA" id="ARBA00022989"/>
    </source>
</evidence>
<keyword evidence="7" id="KW-0653">Protein transport</keyword>